<dbReference type="InterPro" id="IPR016152">
    <property type="entry name" value="PTrfase/Anion_transptr"/>
</dbReference>
<keyword evidence="3" id="KW-1185">Reference proteome</keyword>
<dbReference type="CDD" id="cd00211">
    <property type="entry name" value="PTS_IIA_fru"/>
    <property type="match status" value="1"/>
</dbReference>
<sequence>MYTLARMCPIEDILLHAKVQNVHQLFECAAQHLWHRYGLTSQSVAERLAKREKLGSTGLGQGVAIPHARISGLQVPLALFIRPEHPIAFDAPDGKPVGELFLLLVPEHAHQSHLQLLADAVRLFSTRAFRETLRAATTPGDVRRLLLDSQPS</sequence>
<keyword evidence="2" id="KW-0762">Sugar transport</keyword>
<evidence type="ECO:0000313" key="2">
    <source>
        <dbReference type="EMBL" id="QDQ25649.1"/>
    </source>
</evidence>
<dbReference type="InterPro" id="IPR002178">
    <property type="entry name" value="PTS_EIIA_type-2_dom"/>
</dbReference>
<dbReference type="Gene3D" id="3.40.930.10">
    <property type="entry name" value="Mannitol-specific EII, Chain A"/>
    <property type="match status" value="1"/>
</dbReference>
<dbReference type="PANTHER" id="PTHR47738">
    <property type="entry name" value="PTS SYSTEM FRUCTOSE-LIKE EIIA COMPONENT-RELATED"/>
    <property type="match status" value="1"/>
</dbReference>
<dbReference type="KEGG" id="cari:FNU76_04390"/>
<gene>
    <name evidence="2" type="ORF">FNU76_04390</name>
</gene>
<dbReference type="PROSITE" id="PS51094">
    <property type="entry name" value="PTS_EIIA_TYPE_2"/>
    <property type="match status" value="1"/>
</dbReference>
<dbReference type="Pfam" id="PF00359">
    <property type="entry name" value="PTS_EIIA_2"/>
    <property type="match status" value="1"/>
</dbReference>
<dbReference type="PANTHER" id="PTHR47738:SF1">
    <property type="entry name" value="NITROGEN REGULATORY PROTEIN"/>
    <property type="match status" value="1"/>
</dbReference>
<accession>A0A516SBW7</accession>
<organism evidence="2 3">
    <name type="scientific">Chitinimonas arctica</name>
    <dbReference type="NCBI Taxonomy" id="2594795"/>
    <lineage>
        <taxon>Bacteria</taxon>
        <taxon>Pseudomonadati</taxon>
        <taxon>Pseudomonadota</taxon>
        <taxon>Betaproteobacteria</taxon>
        <taxon>Neisseriales</taxon>
        <taxon>Chitinibacteraceae</taxon>
        <taxon>Chitinimonas</taxon>
    </lineage>
</organism>
<dbReference type="RefSeq" id="WP_143856574.1">
    <property type="nucleotide sequence ID" value="NZ_CP041730.1"/>
</dbReference>
<dbReference type="SUPFAM" id="SSF55804">
    <property type="entry name" value="Phoshotransferase/anion transport protein"/>
    <property type="match status" value="1"/>
</dbReference>
<dbReference type="Proteomes" id="UP000317550">
    <property type="component" value="Chromosome"/>
</dbReference>
<dbReference type="OrthoDB" id="9782569at2"/>
<dbReference type="AlphaFoldDB" id="A0A516SBW7"/>
<keyword evidence="2" id="KW-0813">Transport</keyword>
<dbReference type="PROSITE" id="PS00372">
    <property type="entry name" value="PTS_EIIA_TYPE_2_HIS"/>
    <property type="match status" value="1"/>
</dbReference>
<proteinExistence type="predicted"/>
<name>A0A516SBW7_9NEIS</name>
<evidence type="ECO:0000259" key="1">
    <source>
        <dbReference type="PROSITE" id="PS51094"/>
    </source>
</evidence>
<feature type="domain" description="PTS EIIA type-2" evidence="1">
    <location>
        <begin position="6"/>
        <end position="149"/>
    </location>
</feature>
<dbReference type="GO" id="GO:0030295">
    <property type="term" value="F:protein kinase activator activity"/>
    <property type="evidence" value="ECO:0007669"/>
    <property type="project" value="TreeGrafter"/>
</dbReference>
<dbReference type="EMBL" id="CP041730">
    <property type="protein sequence ID" value="QDQ25649.1"/>
    <property type="molecule type" value="Genomic_DNA"/>
</dbReference>
<protein>
    <submittedName>
        <fullName evidence="2">PTS sugar transporter subunit IIA</fullName>
    </submittedName>
</protein>
<dbReference type="InterPro" id="IPR051541">
    <property type="entry name" value="PTS_SugarTrans_NitroReg"/>
</dbReference>
<evidence type="ECO:0000313" key="3">
    <source>
        <dbReference type="Proteomes" id="UP000317550"/>
    </source>
</evidence>
<reference evidence="3" key="1">
    <citation type="submission" date="2019-07" db="EMBL/GenBank/DDBJ databases">
        <title>Chitinimonas sp. nov., isolated from Ny-Alesund, arctica soil.</title>
        <authorList>
            <person name="Xu Q."/>
            <person name="Peng F."/>
        </authorList>
    </citation>
    <scope>NUCLEOTIDE SEQUENCE [LARGE SCALE GENOMIC DNA]</scope>
    <source>
        <strain evidence="3">R3-44</strain>
    </source>
</reference>